<dbReference type="RefSeq" id="WP_394323831.1">
    <property type="nucleotide sequence ID" value="NZ_JBHMQV010000009.1"/>
</dbReference>
<dbReference type="Gene3D" id="3.30.40.250">
    <property type="match status" value="1"/>
</dbReference>
<evidence type="ECO:0000259" key="1">
    <source>
        <dbReference type="PROSITE" id="PS51664"/>
    </source>
</evidence>
<reference evidence="2 3" key="1">
    <citation type="submission" date="2024-09" db="EMBL/GenBank/DDBJ databases">
        <authorList>
            <person name="Sun Q."/>
            <person name="Mori K."/>
        </authorList>
    </citation>
    <scope>NUCLEOTIDE SEQUENCE [LARGE SCALE GENOMIC DNA]</scope>
    <source>
        <strain evidence="2 3">JCM 4557</strain>
    </source>
</reference>
<dbReference type="Pfam" id="PF02624">
    <property type="entry name" value="YcaO"/>
    <property type="match status" value="1"/>
</dbReference>
<dbReference type="Proteomes" id="UP001589887">
    <property type="component" value="Unassembled WGS sequence"/>
</dbReference>
<dbReference type="Gene3D" id="3.30.160.660">
    <property type="match status" value="1"/>
</dbReference>
<dbReference type="PANTHER" id="PTHR37809:SF1">
    <property type="entry name" value="RIBOSOMAL PROTEIN S12 METHYLTHIOTRANSFERASE ACCESSORY FACTOR YCAO"/>
    <property type="match status" value="1"/>
</dbReference>
<proteinExistence type="predicted"/>
<dbReference type="EMBL" id="JBHMQV010000009">
    <property type="protein sequence ID" value="MFC0849821.1"/>
    <property type="molecule type" value="Genomic_DNA"/>
</dbReference>
<evidence type="ECO:0000313" key="3">
    <source>
        <dbReference type="Proteomes" id="UP001589887"/>
    </source>
</evidence>
<protein>
    <submittedName>
        <fullName evidence="2">YcaO-like family protein</fullName>
    </submittedName>
</protein>
<sequence length="453" mass="49069">MDEPMPSLAVKVLRDEDERARSLQLRMHGRLCGIITSVGGLNKPPRSPRLFVEGAELTGVHLWQGRPAPKPGSYHIGGYGFLPFESRIRVLGEALERYAGHAVVAEGRMPVTMATHAELVACGEPVIDADCLRLFTAEQLGREGFPYQPFDAQAPLGWVRVPSLLDDSEALVPAQQFLLGYVPADDEPWLVSAVTTGTAAHTAPDAALRGSLYELVQVDTAIGHWYGSSESVVVELDDRLRALRSLLDRHYSGTVAPEFHWLPSPDLPGFTVACILRSPGGAIPAISIGLGSGSGLERSMYRALLEAVGVHALAGWSLLEAEAESEEQSAEERLAGMFDLESNVGYYATIEGARAVEERFARSVRESAGNLPPDDRRPPRQLAGAMVDAFRATGKSLYWFDLTAPDIRQLGFTAVRVWSPDMLTLPFPSAPPAAHPRFAAHGGFGNPLPHPYP</sequence>
<comment type="caution">
    <text evidence="2">The sequence shown here is derived from an EMBL/GenBank/DDBJ whole genome shotgun (WGS) entry which is preliminary data.</text>
</comment>
<dbReference type="Gene3D" id="3.30.1330.230">
    <property type="match status" value="1"/>
</dbReference>
<keyword evidence="3" id="KW-1185">Reference proteome</keyword>
<dbReference type="PANTHER" id="PTHR37809">
    <property type="entry name" value="RIBOSOMAL PROTEIN S12 METHYLTHIOTRANSFERASE ACCESSORY FACTOR YCAO"/>
    <property type="match status" value="1"/>
</dbReference>
<evidence type="ECO:0000313" key="2">
    <source>
        <dbReference type="EMBL" id="MFC0849821.1"/>
    </source>
</evidence>
<name>A0ABV6TVK2_9ACTN</name>
<gene>
    <name evidence="2" type="ORF">ACFH04_39800</name>
</gene>
<dbReference type="PROSITE" id="PS51664">
    <property type="entry name" value="YCAO"/>
    <property type="match status" value="1"/>
</dbReference>
<feature type="domain" description="YcaO" evidence="1">
    <location>
        <begin position="78"/>
        <end position="453"/>
    </location>
</feature>
<accession>A0ABV6TVK2</accession>
<organism evidence="2 3">
    <name type="scientific">Streptomyces noboritoensis</name>
    <dbReference type="NCBI Taxonomy" id="67337"/>
    <lineage>
        <taxon>Bacteria</taxon>
        <taxon>Bacillati</taxon>
        <taxon>Actinomycetota</taxon>
        <taxon>Actinomycetes</taxon>
        <taxon>Kitasatosporales</taxon>
        <taxon>Streptomycetaceae</taxon>
        <taxon>Streptomyces</taxon>
    </lineage>
</organism>
<dbReference type="InterPro" id="IPR003776">
    <property type="entry name" value="YcaO-like_dom"/>
</dbReference>